<dbReference type="PANTHER" id="PTHR36310">
    <property type="entry name" value="CYCLIN-DEPENDENT PROTEIN KINASE INHIBITOR SMR11"/>
    <property type="match status" value="1"/>
</dbReference>
<gene>
    <name evidence="3" type="primary">LOC110804691</name>
</gene>
<organism evidence="2 3">
    <name type="scientific">Spinacia oleracea</name>
    <name type="common">Spinach</name>
    <dbReference type="NCBI Taxonomy" id="3562"/>
    <lineage>
        <taxon>Eukaryota</taxon>
        <taxon>Viridiplantae</taxon>
        <taxon>Streptophyta</taxon>
        <taxon>Embryophyta</taxon>
        <taxon>Tracheophyta</taxon>
        <taxon>Spermatophyta</taxon>
        <taxon>Magnoliopsida</taxon>
        <taxon>eudicotyledons</taxon>
        <taxon>Gunneridae</taxon>
        <taxon>Pentapetalae</taxon>
        <taxon>Caryophyllales</taxon>
        <taxon>Chenopodiaceae</taxon>
        <taxon>Chenopodioideae</taxon>
        <taxon>Anserineae</taxon>
        <taxon>Spinacia</taxon>
    </lineage>
</organism>
<name>A0A9R0JF59_SPIOL</name>
<keyword evidence="2" id="KW-1185">Reference proteome</keyword>
<dbReference type="AlphaFoldDB" id="A0A9R0JF59"/>
<feature type="region of interest" description="Disordered" evidence="1">
    <location>
        <begin position="218"/>
        <end position="238"/>
    </location>
</feature>
<evidence type="ECO:0008006" key="4">
    <source>
        <dbReference type="Google" id="ProtNLM"/>
    </source>
</evidence>
<dbReference type="InterPro" id="IPR038971">
    <property type="entry name" value="SMR11/SMR16"/>
</dbReference>
<dbReference type="OrthoDB" id="777328at2759"/>
<evidence type="ECO:0000313" key="2">
    <source>
        <dbReference type="Proteomes" id="UP000813463"/>
    </source>
</evidence>
<feature type="region of interest" description="Disordered" evidence="1">
    <location>
        <begin position="162"/>
        <end position="185"/>
    </location>
</feature>
<evidence type="ECO:0000256" key="1">
    <source>
        <dbReference type="SAM" id="MobiDB-lite"/>
    </source>
</evidence>
<proteinExistence type="predicted"/>
<reference evidence="3" key="2">
    <citation type="submission" date="2025-08" db="UniProtKB">
        <authorList>
            <consortium name="RefSeq"/>
        </authorList>
    </citation>
    <scope>IDENTIFICATION</scope>
    <source>
        <tissue evidence="3">Leaf</tissue>
    </source>
</reference>
<evidence type="ECO:0000313" key="3">
    <source>
        <dbReference type="RefSeq" id="XP_021865997.1"/>
    </source>
</evidence>
<dbReference type="KEGG" id="soe:110804691"/>
<reference evidence="2" key="1">
    <citation type="journal article" date="2021" name="Nat. Commun.">
        <title>Genomic analyses provide insights into spinach domestication and the genetic basis of agronomic traits.</title>
        <authorList>
            <person name="Cai X."/>
            <person name="Sun X."/>
            <person name="Xu C."/>
            <person name="Sun H."/>
            <person name="Wang X."/>
            <person name="Ge C."/>
            <person name="Zhang Z."/>
            <person name="Wang Q."/>
            <person name="Fei Z."/>
            <person name="Jiao C."/>
            <person name="Wang Q."/>
        </authorList>
    </citation>
    <scope>NUCLEOTIDE SEQUENCE [LARGE SCALE GENOMIC DNA]</scope>
    <source>
        <strain evidence="2">cv. Varoflay</strain>
    </source>
</reference>
<dbReference type="PANTHER" id="PTHR36310:SF1">
    <property type="entry name" value="CYCLIN-DEPENDENT PROTEIN KINASE INHIBITOR SMR11"/>
    <property type="match status" value="1"/>
</dbReference>
<dbReference type="Proteomes" id="UP000813463">
    <property type="component" value="Chromosome 5"/>
</dbReference>
<dbReference type="RefSeq" id="XP_021865997.1">
    <property type="nucleotide sequence ID" value="XM_022010305.2"/>
</dbReference>
<sequence length="268" mass="29265">MYSGYRMVGMDAQGIHEKSIERDFVSKESLEPCGQANGNLLFQLKDSGTPTTAAGGECNNKRSVLCPITPTPRRENGDSVFVASTPLSVESPQSPNVDSFNSTRNEEVVAVGLDASPRTPNEGVFDPFAPGPDEMLLAPICKKLVRESRRIVARRLNFDDLDDLPASKEDNENDDFTASKEDNENEDSLIEKVLLETVYGTLLEAIILKQSEEFFAENQPLKSEDPRTPSSPPPPLMGFAETCPGAPVKAANGKSRNIDAALCRKLEF</sequence>
<protein>
    <recommendedName>
        <fullName evidence="4">DUF3741 domain-containing protein</fullName>
    </recommendedName>
</protein>
<accession>A0A9R0JF59</accession>
<dbReference type="GeneID" id="110804691"/>